<keyword evidence="2" id="KW-1185">Reference proteome</keyword>
<protein>
    <submittedName>
        <fullName evidence="1">Uncharacterized protein</fullName>
    </submittedName>
</protein>
<comment type="caution">
    <text evidence="1">The sequence shown here is derived from an EMBL/GenBank/DDBJ whole genome shotgun (WGS) entry which is preliminary data.</text>
</comment>
<accession>A0ABS0EW79</accession>
<sequence length="65" mass="7642">MSRKKRTLDDDVLAAFKRACHEEDWQIAEHLLQALEILACRTDDEDDLQRAYLEFTRSLSGRPLH</sequence>
<organism evidence="1 2">
    <name type="scientific">Herminiimonas contaminans</name>
    <dbReference type="NCBI Taxonomy" id="1111140"/>
    <lineage>
        <taxon>Bacteria</taxon>
        <taxon>Pseudomonadati</taxon>
        <taxon>Pseudomonadota</taxon>
        <taxon>Betaproteobacteria</taxon>
        <taxon>Burkholderiales</taxon>
        <taxon>Oxalobacteraceae</taxon>
        <taxon>Herminiimonas</taxon>
    </lineage>
</organism>
<name>A0ABS0EW79_9BURK</name>
<dbReference type="Proteomes" id="UP000657372">
    <property type="component" value="Unassembled WGS sequence"/>
</dbReference>
<dbReference type="RefSeq" id="WP_041296490.1">
    <property type="nucleotide sequence ID" value="NZ_JADOEL010000015.1"/>
</dbReference>
<reference evidence="1 2" key="1">
    <citation type="submission" date="2020-11" db="EMBL/GenBank/DDBJ databases">
        <title>WGS of Herminiimonas contaminans strain Marseille-Q4544 isolated from planarians Schmidtea mediterranea.</title>
        <authorList>
            <person name="Kangale L."/>
        </authorList>
    </citation>
    <scope>NUCLEOTIDE SEQUENCE [LARGE SCALE GENOMIC DNA]</scope>
    <source>
        <strain evidence="1 2">Marseille-Q4544</strain>
    </source>
</reference>
<evidence type="ECO:0000313" key="2">
    <source>
        <dbReference type="Proteomes" id="UP000657372"/>
    </source>
</evidence>
<evidence type="ECO:0000313" key="1">
    <source>
        <dbReference type="EMBL" id="MBF8179081.1"/>
    </source>
</evidence>
<gene>
    <name evidence="1" type="ORF">IXC47_15455</name>
</gene>
<proteinExistence type="predicted"/>
<dbReference type="EMBL" id="JADOEL010000015">
    <property type="protein sequence ID" value="MBF8179081.1"/>
    <property type="molecule type" value="Genomic_DNA"/>
</dbReference>